<dbReference type="EMBL" id="ANPB02000003">
    <property type="protein sequence ID" value="KAF4487176.1"/>
    <property type="molecule type" value="Genomic_DNA"/>
</dbReference>
<organism evidence="1 2">
    <name type="scientific">Colletotrichum fructicola (strain Nara gc5)</name>
    <name type="common">Anthracnose fungus</name>
    <name type="synonym">Colletotrichum gloeosporioides (strain Nara gc5)</name>
    <dbReference type="NCBI Taxonomy" id="1213859"/>
    <lineage>
        <taxon>Eukaryota</taxon>
        <taxon>Fungi</taxon>
        <taxon>Dikarya</taxon>
        <taxon>Ascomycota</taxon>
        <taxon>Pezizomycotina</taxon>
        <taxon>Sordariomycetes</taxon>
        <taxon>Hypocreomycetidae</taxon>
        <taxon>Glomerellales</taxon>
        <taxon>Glomerellaceae</taxon>
        <taxon>Colletotrichum</taxon>
        <taxon>Colletotrichum gloeosporioides species complex</taxon>
    </lineage>
</organism>
<proteinExistence type="predicted"/>
<reference evidence="1 2" key="1">
    <citation type="submission" date="2012-08" db="EMBL/GenBank/DDBJ databases">
        <authorList>
            <person name="Gan P.H.P."/>
            <person name="Ikeda K."/>
            <person name="Irieda H."/>
            <person name="Narusaka M."/>
            <person name="O'Connell R.J."/>
            <person name="Narusaka Y."/>
            <person name="Takano Y."/>
            <person name="Kubo Y."/>
            <person name="Shirasu K."/>
        </authorList>
    </citation>
    <scope>NUCLEOTIDE SEQUENCE [LARGE SCALE GENOMIC DNA]</scope>
    <source>
        <strain evidence="1 2">Nara gc5</strain>
    </source>
</reference>
<accession>A0A7J6JDD4</accession>
<evidence type="ECO:0000313" key="1">
    <source>
        <dbReference type="EMBL" id="KAF4487176.1"/>
    </source>
</evidence>
<dbReference type="InParanoid" id="A0A7J6JDD4"/>
<name>A0A7J6JDD4_COLFN</name>
<dbReference type="GeneID" id="90979790"/>
<protein>
    <submittedName>
        <fullName evidence="1">Uncharacterized protein</fullName>
    </submittedName>
</protein>
<evidence type="ECO:0000313" key="2">
    <source>
        <dbReference type="Proteomes" id="UP000011096"/>
    </source>
</evidence>
<comment type="caution">
    <text evidence="1">The sequence shown here is derived from an EMBL/GenBank/DDBJ whole genome shotgun (WGS) entry which is preliminary data.</text>
</comment>
<dbReference type="RefSeq" id="XP_066009199.1">
    <property type="nucleotide sequence ID" value="XM_066151447.1"/>
</dbReference>
<dbReference type="AlphaFoldDB" id="A0A7J6JDD4"/>
<dbReference type="OrthoDB" id="10273241at2759"/>
<gene>
    <name evidence="1" type="ORF">CGGC5_v005403</name>
</gene>
<sequence length="68" mass="7676">MSLASPPHNLHVYNFSPCPPYQAFFFPILSHPIKSIIRSDSFIPIHSLSTELCSCFHFAPFKTAKITP</sequence>
<keyword evidence="2" id="KW-1185">Reference proteome</keyword>
<dbReference type="Proteomes" id="UP000011096">
    <property type="component" value="Unassembled WGS sequence"/>
</dbReference>
<reference evidence="1 2" key="2">
    <citation type="submission" date="2020-04" db="EMBL/GenBank/DDBJ databases">
        <title>Genome sequencing and assembly of multiple isolates from the Colletotrichum gloeosporioides species complex.</title>
        <authorList>
            <person name="Gan P."/>
            <person name="Shirasu K."/>
        </authorList>
    </citation>
    <scope>NUCLEOTIDE SEQUENCE [LARGE SCALE GENOMIC DNA]</scope>
    <source>
        <strain evidence="1 2">Nara gc5</strain>
    </source>
</reference>